<proteinExistence type="predicted"/>
<sequence length="125" mass="13803">MATVSELVRFLCESLTPLGAITARRMFGGYAVYCDGVVFALVARNILYFKTDDGNRAEYEALGLRPFKPFDDKPTVLPYFPPPDSALDDPDELLLWARPALAAAIRTAAVKKPSRKKAILKKARA</sequence>
<evidence type="ECO:0000313" key="2">
    <source>
        <dbReference type="EMBL" id="AIB12154.1"/>
    </source>
</evidence>
<dbReference type="AlphaFoldDB" id="A0A060DMT9"/>
<protein>
    <submittedName>
        <fullName evidence="2">Transcriptional regulator</fullName>
    </submittedName>
</protein>
<evidence type="ECO:0000259" key="1">
    <source>
        <dbReference type="Pfam" id="PF04993"/>
    </source>
</evidence>
<reference evidence="2 3" key="1">
    <citation type="journal article" date="2014" name="Genome Announc.">
        <title>Complete Genome Sequence of the Model Rhizosphere Strain Azospirillum brasilense Az39, Successfully Applied in Agriculture.</title>
        <authorList>
            <person name="Rivera D."/>
            <person name="Revale S."/>
            <person name="Molina R."/>
            <person name="Gualpa J."/>
            <person name="Puente M."/>
            <person name="Maroniche G."/>
            <person name="Paris G."/>
            <person name="Baker D."/>
            <person name="Clavijo B."/>
            <person name="McLay K."/>
            <person name="Spaepen S."/>
            <person name="Perticari A."/>
            <person name="Vazquez M."/>
            <person name="Wisniewski-Dye F."/>
            <person name="Watkins C."/>
            <person name="Martinez-Abarca F."/>
            <person name="Vanderleyden J."/>
            <person name="Cassan F."/>
        </authorList>
    </citation>
    <scope>NUCLEOTIDE SEQUENCE [LARGE SCALE GENOMIC DNA]</scope>
    <source>
        <strain evidence="2 3">Az39</strain>
    </source>
</reference>
<dbReference type="RefSeq" id="WP_038528635.1">
    <property type="nucleotide sequence ID" value="NZ_CP007793.1"/>
</dbReference>
<organism evidence="2 3">
    <name type="scientific">Azospirillum argentinense</name>
    <dbReference type="NCBI Taxonomy" id="2970906"/>
    <lineage>
        <taxon>Bacteria</taxon>
        <taxon>Pseudomonadati</taxon>
        <taxon>Pseudomonadota</taxon>
        <taxon>Alphaproteobacteria</taxon>
        <taxon>Rhodospirillales</taxon>
        <taxon>Azospirillaceae</taxon>
        <taxon>Azospirillum</taxon>
    </lineage>
</organism>
<name>A0A060DMT9_9PROT</name>
<dbReference type="SUPFAM" id="SSF159894">
    <property type="entry name" value="YgaC/TfoX-N like"/>
    <property type="match status" value="1"/>
</dbReference>
<dbReference type="EMBL" id="CP007793">
    <property type="protein sequence ID" value="AIB12154.1"/>
    <property type="molecule type" value="Genomic_DNA"/>
</dbReference>
<feature type="domain" description="TfoX N-terminal" evidence="1">
    <location>
        <begin position="14"/>
        <end position="104"/>
    </location>
</feature>
<accession>A0A060DMT9</accession>
<evidence type="ECO:0000313" key="3">
    <source>
        <dbReference type="Proteomes" id="UP000027186"/>
    </source>
</evidence>
<dbReference type="InterPro" id="IPR007076">
    <property type="entry name" value="TfoX_N"/>
</dbReference>
<gene>
    <name evidence="2" type="ORF">ABAZ39_09095</name>
</gene>
<dbReference type="Pfam" id="PF04993">
    <property type="entry name" value="TfoX_N"/>
    <property type="match status" value="1"/>
</dbReference>
<dbReference type="KEGG" id="abq:ABAZ39_09095"/>
<dbReference type="Gene3D" id="3.30.1460.30">
    <property type="entry name" value="YgaC/TfoX-N like chaperone"/>
    <property type="match status" value="1"/>
</dbReference>
<dbReference type="Proteomes" id="UP000027186">
    <property type="component" value="Chromosome"/>
</dbReference>